<evidence type="ECO:0000313" key="2">
    <source>
        <dbReference type="EMBL" id="MSC51602.1"/>
    </source>
</evidence>
<gene>
    <name evidence="2" type="ORF">GKE10_06730</name>
</gene>
<organism evidence="2 3">
    <name type="scientific">Faecalibacterium prausnitzii</name>
    <dbReference type="NCBI Taxonomy" id="853"/>
    <lineage>
        <taxon>Bacteria</taxon>
        <taxon>Bacillati</taxon>
        <taxon>Bacillota</taxon>
        <taxon>Clostridia</taxon>
        <taxon>Eubacteriales</taxon>
        <taxon>Oscillospiraceae</taxon>
        <taxon>Faecalibacterium</taxon>
    </lineage>
</organism>
<feature type="signal peptide" evidence="1">
    <location>
        <begin position="1"/>
        <end position="20"/>
    </location>
</feature>
<reference evidence="2 3" key="1">
    <citation type="journal article" date="2019" name="Nat. Med.">
        <title>A library of human gut bacterial isolates paired with longitudinal multiomics data enables mechanistic microbiome research.</title>
        <authorList>
            <person name="Poyet M."/>
            <person name="Groussin M."/>
            <person name="Gibbons S.M."/>
            <person name="Avila-Pacheco J."/>
            <person name="Jiang X."/>
            <person name="Kearney S.M."/>
            <person name="Perrotta A.R."/>
            <person name="Berdy B."/>
            <person name="Zhao S."/>
            <person name="Lieberman T.D."/>
            <person name="Swanson P.K."/>
            <person name="Smith M."/>
            <person name="Roesemann S."/>
            <person name="Alexander J.E."/>
            <person name="Rich S.A."/>
            <person name="Livny J."/>
            <person name="Vlamakis H."/>
            <person name="Clish C."/>
            <person name="Bullock K."/>
            <person name="Deik A."/>
            <person name="Scott J."/>
            <person name="Pierce K.A."/>
            <person name="Xavier R.J."/>
            <person name="Alm E.J."/>
        </authorList>
    </citation>
    <scope>NUCLEOTIDE SEQUENCE [LARGE SCALE GENOMIC DNA]</scope>
    <source>
        <strain evidence="2 3">BIOML-B1</strain>
    </source>
</reference>
<dbReference type="EMBL" id="WKQM01000010">
    <property type="protein sequence ID" value="MSC51602.1"/>
    <property type="molecule type" value="Genomic_DNA"/>
</dbReference>
<dbReference type="InterPro" id="IPR019546">
    <property type="entry name" value="TAT_signal_bac_arc"/>
</dbReference>
<keyword evidence="1" id="KW-0732">Signal</keyword>
<sequence length="167" mass="18371">MPLVNFAVLFFILCSFSVNFGTCPLTFHGKTCKIELFPEGSKPSFIQSCNHKEGLIMNLSRRNFMKIAGLSAAAVAGAALFTGCSGSGQLMLPVRFSVTVIGKDIQKALDTKQWSVGANLSQNAQKDFINAHVRSQFPMYEVESIERKTDTLDGKETDYLYVTLKTS</sequence>
<proteinExistence type="predicted"/>
<comment type="caution">
    <text evidence="2">The sequence shown here is derived from an EMBL/GenBank/DDBJ whole genome shotgun (WGS) entry which is preliminary data.</text>
</comment>
<evidence type="ECO:0000256" key="1">
    <source>
        <dbReference type="SAM" id="SignalP"/>
    </source>
</evidence>
<evidence type="ECO:0000313" key="3">
    <source>
        <dbReference type="Proteomes" id="UP000462091"/>
    </source>
</evidence>
<accession>A0A844DLI1</accession>
<dbReference type="AlphaFoldDB" id="A0A844DLI1"/>
<dbReference type="Proteomes" id="UP000462091">
    <property type="component" value="Unassembled WGS sequence"/>
</dbReference>
<dbReference type="NCBIfam" id="TIGR01409">
    <property type="entry name" value="TAT_signal_seq"/>
    <property type="match status" value="1"/>
</dbReference>
<protein>
    <submittedName>
        <fullName evidence="2">Twin-arginine translocation signal domain-containing protein</fullName>
    </submittedName>
</protein>
<feature type="chain" id="PRO_5039028312" evidence="1">
    <location>
        <begin position="21"/>
        <end position="167"/>
    </location>
</feature>
<name>A0A844DLI1_9FIRM</name>